<dbReference type="SUPFAM" id="SSF53254">
    <property type="entry name" value="Phosphoglycerate mutase-like"/>
    <property type="match status" value="1"/>
</dbReference>
<comment type="caution">
    <text evidence="3">The sequence shown here is derived from an EMBL/GenBank/DDBJ whole genome shotgun (WGS) entry which is preliminary data.</text>
</comment>
<dbReference type="GO" id="GO:0016791">
    <property type="term" value="F:phosphatase activity"/>
    <property type="evidence" value="ECO:0007669"/>
    <property type="project" value="TreeGrafter"/>
</dbReference>
<evidence type="ECO:0000313" key="4">
    <source>
        <dbReference type="Proteomes" id="UP000613840"/>
    </source>
</evidence>
<reference evidence="3" key="2">
    <citation type="submission" date="2020-09" db="EMBL/GenBank/DDBJ databases">
        <authorList>
            <person name="Sun Q."/>
            <person name="Zhou Y."/>
        </authorList>
    </citation>
    <scope>NUCLEOTIDE SEQUENCE</scope>
    <source>
        <strain evidence="3">CGMCC 4.7306</strain>
    </source>
</reference>
<dbReference type="PANTHER" id="PTHR48100">
    <property type="entry name" value="BROAD-SPECIFICITY PHOSPHATASE YOR283W-RELATED"/>
    <property type="match status" value="1"/>
</dbReference>
<dbReference type="SMART" id="SM00855">
    <property type="entry name" value="PGAM"/>
    <property type="match status" value="1"/>
</dbReference>
<proteinExistence type="predicted"/>
<gene>
    <name evidence="3" type="ORF">GCM10011575_09710</name>
</gene>
<dbReference type="EMBL" id="BMMZ01000002">
    <property type="protein sequence ID" value="GGL53356.1"/>
    <property type="molecule type" value="Genomic_DNA"/>
</dbReference>
<dbReference type="Gene3D" id="3.40.50.1240">
    <property type="entry name" value="Phosphoglycerate mutase-like"/>
    <property type="match status" value="1"/>
</dbReference>
<dbReference type="InterPro" id="IPR050275">
    <property type="entry name" value="PGM_Phosphatase"/>
</dbReference>
<dbReference type="CDD" id="cd07067">
    <property type="entry name" value="HP_PGM_like"/>
    <property type="match status" value="1"/>
</dbReference>
<name>A0A917S2V4_9ACTN</name>
<dbReference type="RefSeq" id="WP_188894051.1">
    <property type="nucleotide sequence ID" value="NZ_BMMZ01000002.1"/>
</dbReference>
<dbReference type="InterPro" id="IPR029033">
    <property type="entry name" value="His_PPase_superfam"/>
</dbReference>
<feature type="binding site" evidence="2">
    <location>
        <begin position="9"/>
        <end position="16"/>
    </location>
    <ligand>
        <name>substrate</name>
    </ligand>
</feature>
<protein>
    <submittedName>
        <fullName evidence="3">Phosphoglycerate mutase</fullName>
    </submittedName>
</protein>
<keyword evidence="4" id="KW-1185">Reference proteome</keyword>
<feature type="active site" description="Proton donor/acceptor" evidence="1">
    <location>
        <position position="86"/>
    </location>
</feature>
<feature type="binding site" evidence="2">
    <location>
        <position position="62"/>
    </location>
    <ligand>
        <name>substrate</name>
    </ligand>
</feature>
<organism evidence="3 4">
    <name type="scientific">Microlunatus endophyticus</name>
    <dbReference type="NCBI Taxonomy" id="1716077"/>
    <lineage>
        <taxon>Bacteria</taxon>
        <taxon>Bacillati</taxon>
        <taxon>Actinomycetota</taxon>
        <taxon>Actinomycetes</taxon>
        <taxon>Propionibacteriales</taxon>
        <taxon>Propionibacteriaceae</taxon>
        <taxon>Microlunatus</taxon>
    </lineage>
</organism>
<evidence type="ECO:0000313" key="3">
    <source>
        <dbReference type="EMBL" id="GGL53356.1"/>
    </source>
</evidence>
<dbReference type="InterPro" id="IPR001345">
    <property type="entry name" value="PG/BPGM_mutase_AS"/>
</dbReference>
<dbReference type="Proteomes" id="UP000613840">
    <property type="component" value="Unassembled WGS sequence"/>
</dbReference>
<accession>A0A917S2V4</accession>
<evidence type="ECO:0000256" key="2">
    <source>
        <dbReference type="PIRSR" id="PIRSR613078-2"/>
    </source>
</evidence>
<dbReference type="PANTHER" id="PTHR48100:SF59">
    <property type="entry name" value="ADENOSYLCOBALAMIN_ALPHA-RIBAZOLE PHOSPHATASE"/>
    <property type="match status" value="1"/>
</dbReference>
<feature type="active site" description="Tele-phosphohistidine intermediate" evidence="1">
    <location>
        <position position="10"/>
    </location>
</feature>
<dbReference type="PROSITE" id="PS00175">
    <property type="entry name" value="PG_MUTASE"/>
    <property type="match status" value="1"/>
</dbReference>
<dbReference type="GO" id="GO:0005737">
    <property type="term" value="C:cytoplasm"/>
    <property type="evidence" value="ECO:0007669"/>
    <property type="project" value="TreeGrafter"/>
</dbReference>
<reference evidence="3" key="1">
    <citation type="journal article" date="2014" name="Int. J. Syst. Evol. Microbiol.">
        <title>Complete genome sequence of Corynebacterium casei LMG S-19264T (=DSM 44701T), isolated from a smear-ripened cheese.</title>
        <authorList>
            <consortium name="US DOE Joint Genome Institute (JGI-PGF)"/>
            <person name="Walter F."/>
            <person name="Albersmeier A."/>
            <person name="Kalinowski J."/>
            <person name="Ruckert C."/>
        </authorList>
    </citation>
    <scope>NUCLEOTIDE SEQUENCE</scope>
    <source>
        <strain evidence="3">CGMCC 4.7306</strain>
    </source>
</reference>
<sequence>MPTELILIRHGQSHANVNPIVAGMRGDRGLTDVGRRQAELVRDRLRAEELTAHALYASTLPRAQETARYVADALGLPIKDDDGLQEVRVGEADGMSNDEWAARWPGLRQGLSANPFQEFAPGGESWAAFLIRAGAALTSLVERHPDERVVAVTHGGVINASFSLAFGLGPTSPRVRIGPENTSINRWIHDPEPHQPRWTLVGFNDARHLATLAG</sequence>
<dbReference type="Pfam" id="PF00300">
    <property type="entry name" value="His_Phos_1"/>
    <property type="match status" value="1"/>
</dbReference>
<evidence type="ECO:0000256" key="1">
    <source>
        <dbReference type="PIRSR" id="PIRSR613078-1"/>
    </source>
</evidence>
<dbReference type="InterPro" id="IPR013078">
    <property type="entry name" value="His_Pase_superF_clade-1"/>
</dbReference>
<dbReference type="AlphaFoldDB" id="A0A917S2V4"/>